<evidence type="ECO:0000313" key="1">
    <source>
        <dbReference type="EMBL" id="KKM00128.1"/>
    </source>
</evidence>
<proteinExistence type="predicted"/>
<sequence length="74" mass="8711">MSWWKNDTEWADGLTVENLEATRKAMTQFTEAQAAKMFNNAFEYEEYRKTHPSDTKSEETEMERAIREAVAMVK</sequence>
<comment type="caution">
    <text evidence="1">The sequence shown here is derived from an EMBL/GenBank/DDBJ whole genome shotgun (WGS) entry which is preliminary data.</text>
</comment>
<accession>A0A0F9JMF5</accession>
<protein>
    <submittedName>
        <fullName evidence="1">Uncharacterized protein</fullName>
    </submittedName>
</protein>
<dbReference type="EMBL" id="LAZR01017507">
    <property type="protein sequence ID" value="KKM00128.1"/>
    <property type="molecule type" value="Genomic_DNA"/>
</dbReference>
<gene>
    <name evidence="1" type="ORF">LCGC14_1807540</name>
</gene>
<dbReference type="AlphaFoldDB" id="A0A0F9JMF5"/>
<organism evidence="1">
    <name type="scientific">marine sediment metagenome</name>
    <dbReference type="NCBI Taxonomy" id="412755"/>
    <lineage>
        <taxon>unclassified sequences</taxon>
        <taxon>metagenomes</taxon>
        <taxon>ecological metagenomes</taxon>
    </lineage>
</organism>
<reference evidence="1" key="1">
    <citation type="journal article" date="2015" name="Nature">
        <title>Complex archaea that bridge the gap between prokaryotes and eukaryotes.</title>
        <authorList>
            <person name="Spang A."/>
            <person name="Saw J.H."/>
            <person name="Jorgensen S.L."/>
            <person name="Zaremba-Niedzwiedzka K."/>
            <person name="Martijn J."/>
            <person name="Lind A.E."/>
            <person name="van Eijk R."/>
            <person name="Schleper C."/>
            <person name="Guy L."/>
            <person name="Ettema T.J."/>
        </authorList>
    </citation>
    <scope>NUCLEOTIDE SEQUENCE</scope>
</reference>
<name>A0A0F9JMF5_9ZZZZ</name>